<dbReference type="PANTHER" id="PTHR42910:SF1">
    <property type="entry name" value="MAJOR FACILITATOR SUPERFAMILY (MFS) PROFILE DOMAIN-CONTAINING PROTEIN"/>
    <property type="match status" value="1"/>
</dbReference>
<dbReference type="PANTHER" id="PTHR42910">
    <property type="entry name" value="TRANSPORTER SCO4007-RELATED"/>
    <property type="match status" value="1"/>
</dbReference>
<dbReference type="GO" id="GO:0022857">
    <property type="term" value="F:transmembrane transporter activity"/>
    <property type="evidence" value="ECO:0007669"/>
    <property type="project" value="InterPro"/>
</dbReference>
<dbReference type="EMBL" id="CP157947">
    <property type="protein sequence ID" value="XBS69227.1"/>
    <property type="molecule type" value="Genomic_DNA"/>
</dbReference>
<reference evidence="5" key="1">
    <citation type="submission" date="2024-06" db="EMBL/GenBank/DDBJ databases">
        <authorList>
            <person name="Coelho C."/>
            <person name="Bento M."/>
            <person name="Garcia E."/>
            <person name="Camelo A."/>
            <person name="Brandao I."/>
            <person name="Espirito Santo C."/>
            <person name="Trovao J."/>
            <person name="Verissimo A."/>
            <person name="Costa J."/>
            <person name="Tiago I."/>
        </authorList>
    </citation>
    <scope>NUCLEOTIDE SEQUENCE</scope>
    <source>
        <strain evidence="5">KWT182</strain>
    </source>
</reference>
<proteinExistence type="predicted"/>
<feature type="transmembrane region" description="Helical" evidence="4">
    <location>
        <begin position="60"/>
        <end position="80"/>
    </location>
</feature>
<feature type="transmembrane region" description="Helical" evidence="4">
    <location>
        <begin position="87"/>
        <end position="105"/>
    </location>
</feature>
<name>A0AAU7Q8I1_9GAMM</name>
<dbReference type="Pfam" id="PF07690">
    <property type="entry name" value="MFS_1"/>
    <property type="match status" value="1"/>
</dbReference>
<accession>A0AAU7Q8I1</accession>
<evidence type="ECO:0000313" key="5">
    <source>
        <dbReference type="EMBL" id="XBS69227.1"/>
    </source>
</evidence>
<evidence type="ECO:0000256" key="1">
    <source>
        <dbReference type="ARBA" id="ARBA00022692"/>
    </source>
</evidence>
<dbReference type="SUPFAM" id="SSF103473">
    <property type="entry name" value="MFS general substrate transporter"/>
    <property type="match status" value="1"/>
</dbReference>
<dbReference type="InterPro" id="IPR011701">
    <property type="entry name" value="MFS"/>
</dbReference>
<keyword evidence="2 4" id="KW-1133">Transmembrane helix</keyword>
<feature type="transmembrane region" description="Helical" evidence="4">
    <location>
        <begin position="21"/>
        <end position="40"/>
    </location>
</feature>
<feature type="transmembrane region" description="Helical" evidence="4">
    <location>
        <begin position="111"/>
        <end position="130"/>
    </location>
</feature>
<organism evidence="5">
    <name type="scientific">Acerihabitans sp. KWT182</name>
    <dbReference type="NCBI Taxonomy" id="3157919"/>
    <lineage>
        <taxon>Bacteria</taxon>
        <taxon>Pseudomonadati</taxon>
        <taxon>Pseudomonadota</taxon>
        <taxon>Gammaproteobacteria</taxon>
        <taxon>Enterobacterales</taxon>
        <taxon>Pectobacteriaceae</taxon>
        <taxon>Acerihabitans</taxon>
    </lineage>
</organism>
<keyword evidence="3 4" id="KW-0472">Membrane</keyword>
<evidence type="ECO:0000256" key="4">
    <source>
        <dbReference type="SAM" id="Phobius"/>
    </source>
</evidence>
<dbReference type="InterPro" id="IPR036259">
    <property type="entry name" value="MFS_trans_sf"/>
</dbReference>
<evidence type="ECO:0000256" key="3">
    <source>
        <dbReference type="ARBA" id="ARBA00023136"/>
    </source>
</evidence>
<keyword evidence="1 4" id="KW-0812">Transmembrane</keyword>
<gene>
    <name evidence="5" type="ORF">ABK905_22650</name>
</gene>
<sequence>MTTQPARSPTAAKQTKPLSRTMVLLFAFACGATTANVYYAQSIAGPIAVGLHLPESLAGLIVTTIQLGYGLGLFFLVCIADLVENRRLVLIATSGTLLSLLGVVASTSAPALIITSLALGVCTVGSQILLPLAVRLSAEEQRGQVIGNIMGGLVAGIMLSRPLASFFYGLLGLEIGIHFLSRRDARRVITAGKGLAGMAAHARPTLWGHAFVHAALAQNVAGATAPRSLPGYDVCGVQHVLDRGSVDAACSLCHGAKEYLRFCVGRGGRRVFGPPLAGQIADRGGSRTGTGLALLFAAVAMLISEWGQAVGSLLMIVAAAIILDASTQANQVFGLRTIQSLDAEARGRLNAAYMTVIFFLWRNGFGIGINDLLSRRLVVHLTGGRRHDNGHPERIRHRISRVARAVEAGNRTRRLYTVIKMKNS</sequence>
<dbReference type="AlphaFoldDB" id="A0AAU7Q8I1"/>
<evidence type="ECO:0000256" key="2">
    <source>
        <dbReference type="ARBA" id="ARBA00022989"/>
    </source>
</evidence>
<protein>
    <submittedName>
        <fullName evidence="5">MFS transporter</fullName>
    </submittedName>
</protein>
<dbReference type="Gene3D" id="1.20.1250.20">
    <property type="entry name" value="MFS general substrate transporter like domains"/>
    <property type="match status" value="1"/>
</dbReference>